<keyword evidence="2" id="KW-0472">Membrane</keyword>
<comment type="caution">
    <text evidence="4">The sequence shown here is derived from an EMBL/GenBank/DDBJ whole genome shotgun (WGS) entry which is preliminary data.</text>
</comment>
<proteinExistence type="predicted"/>
<dbReference type="PATRIC" id="fig|1800.3.peg.259"/>
<organism evidence="4 5">
    <name type="scientific">Mycolicibacterium chubuense</name>
    <name type="common">Mycobacterium chubuense</name>
    <dbReference type="NCBI Taxonomy" id="1800"/>
    <lineage>
        <taxon>Bacteria</taxon>
        <taxon>Bacillati</taxon>
        <taxon>Actinomycetota</taxon>
        <taxon>Actinomycetes</taxon>
        <taxon>Mycobacteriales</taxon>
        <taxon>Mycobacteriaceae</taxon>
        <taxon>Mycolicibacterium</taxon>
    </lineage>
</organism>
<evidence type="ECO:0000259" key="3">
    <source>
        <dbReference type="Pfam" id="PF09851"/>
    </source>
</evidence>
<sequence length="274" mass="29524">MSTFWRYVRVQLFVLLCGIVGPIFLVIYFASGASPLMKWMFWTGLLITAVDVLIALGITSAGTRKAAKTQALEATGVLALAQVVGIQETNTRINDQPLVKINLQVSGPGITPFSTQDTVIASVSRLPMITSRKLVALVDPATNDYQIDWERSALVSGMMPATFTVAEDNRTYDLTGQTEPLMEILQVLKANGIGMDSMIDLRANPAARAQVQAIVRRAGAQHAPPPPVPAGAPPMPSPEPTTAQRLQELETLRATGSITDAEYAAKRQQIIADL</sequence>
<evidence type="ECO:0000313" key="4">
    <source>
        <dbReference type="EMBL" id="KMO84803.1"/>
    </source>
</evidence>
<dbReference type="Pfam" id="PF09851">
    <property type="entry name" value="SHOCT"/>
    <property type="match status" value="1"/>
</dbReference>
<keyword evidence="5" id="KW-1185">Reference proteome</keyword>
<feature type="transmembrane region" description="Helical" evidence="2">
    <location>
        <begin position="39"/>
        <end position="58"/>
    </location>
</feature>
<dbReference type="InterPro" id="IPR018649">
    <property type="entry name" value="SHOCT"/>
</dbReference>
<dbReference type="Proteomes" id="UP000036176">
    <property type="component" value="Unassembled WGS sequence"/>
</dbReference>
<evidence type="ECO:0000313" key="5">
    <source>
        <dbReference type="Proteomes" id="UP000036176"/>
    </source>
</evidence>
<accession>A0A0J6WRM5</accession>
<keyword evidence="2" id="KW-1133">Transmembrane helix</keyword>
<name>A0A0J6WRM5_MYCCU</name>
<feature type="compositionally biased region" description="Pro residues" evidence="1">
    <location>
        <begin position="223"/>
        <end position="239"/>
    </location>
</feature>
<feature type="region of interest" description="Disordered" evidence="1">
    <location>
        <begin position="218"/>
        <end position="242"/>
    </location>
</feature>
<feature type="domain" description="SHOCT" evidence="3">
    <location>
        <begin position="245"/>
        <end position="270"/>
    </location>
</feature>
<reference evidence="4 5" key="1">
    <citation type="journal article" date="2015" name="Genome Biol. Evol.">
        <title>Characterization of Three Mycobacterium spp. with Potential Use in Bioremediation by Genome Sequencing and Comparative Genomics.</title>
        <authorList>
            <person name="Das S."/>
            <person name="Pettersson B.M."/>
            <person name="Behra P.R."/>
            <person name="Ramesh M."/>
            <person name="Dasgupta S."/>
            <person name="Bhattacharya A."/>
            <person name="Kirsebom L.A."/>
        </authorList>
    </citation>
    <scope>NUCLEOTIDE SEQUENCE [LARGE SCALE GENOMIC DNA]</scope>
    <source>
        <strain evidence="4 5">DSM 44219</strain>
    </source>
</reference>
<dbReference type="EMBL" id="JYNX01000009">
    <property type="protein sequence ID" value="KMO84803.1"/>
    <property type="molecule type" value="Genomic_DNA"/>
</dbReference>
<evidence type="ECO:0000256" key="1">
    <source>
        <dbReference type="SAM" id="MobiDB-lite"/>
    </source>
</evidence>
<evidence type="ECO:0000256" key="2">
    <source>
        <dbReference type="SAM" id="Phobius"/>
    </source>
</evidence>
<dbReference type="OrthoDB" id="3748257at2"/>
<keyword evidence="2" id="KW-0812">Transmembrane</keyword>
<dbReference type="AlphaFoldDB" id="A0A0J6WRM5"/>
<protein>
    <recommendedName>
        <fullName evidence="3">SHOCT domain-containing protein</fullName>
    </recommendedName>
</protein>
<dbReference type="RefSeq" id="WP_048416411.1">
    <property type="nucleotide sequence ID" value="NZ_JYNX01000009.1"/>
</dbReference>
<feature type="transmembrane region" description="Helical" evidence="2">
    <location>
        <begin position="12"/>
        <end position="33"/>
    </location>
</feature>
<gene>
    <name evidence="4" type="ORF">MCHUDSM44219_00255</name>
</gene>